<feature type="domain" description="GFO/IDH/MocA-like oxidoreductase" evidence="2">
    <location>
        <begin position="140"/>
        <end position="233"/>
    </location>
</feature>
<dbReference type="Gene3D" id="3.30.360.10">
    <property type="entry name" value="Dihydrodipicolinate Reductase, domain 2"/>
    <property type="match status" value="1"/>
</dbReference>
<dbReference type="Pfam" id="PF01408">
    <property type="entry name" value="GFO_IDH_MocA"/>
    <property type="match status" value="1"/>
</dbReference>
<dbReference type="PANTHER" id="PTHR43377">
    <property type="entry name" value="BILIVERDIN REDUCTASE A"/>
    <property type="match status" value="1"/>
</dbReference>
<dbReference type="PANTHER" id="PTHR43377:SF1">
    <property type="entry name" value="BILIVERDIN REDUCTASE A"/>
    <property type="match status" value="1"/>
</dbReference>
<proteinExistence type="predicted"/>
<dbReference type="STRING" id="1514904.SU32_08285"/>
<dbReference type="RefSeq" id="WP_053998869.1">
    <property type="nucleotide sequence ID" value="NZ_JXMU01000010.1"/>
</dbReference>
<dbReference type="PATRIC" id="fig|1514904.3.peg.474"/>
<organism evidence="3 4">
    <name type="scientific">Ahrensia marina</name>
    <dbReference type="NCBI Taxonomy" id="1514904"/>
    <lineage>
        <taxon>Bacteria</taxon>
        <taxon>Pseudomonadati</taxon>
        <taxon>Pseudomonadota</taxon>
        <taxon>Alphaproteobacteria</taxon>
        <taxon>Hyphomicrobiales</taxon>
        <taxon>Ahrensiaceae</taxon>
        <taxon>Ahrensia</taxon>
    </lineage>
</organism>
<evidence type="ECO:0000259" key="2">
    <source>
        <dbReference type="Pfam" id="PF22725"/>
    </source>
</evidence>
<gene>
    <name evidence="3" type="ORF">SU32_08285</name>
</gene>
<reference evidence="3 4" key="1">
    <citation type="submission" date="2015-01" db="EMBL/GenBank/DDBJ databases">
        <title>Ahrensia donghaiensis sp. nov., a novel dimethylsulphoniopropionate-cleavage bacterium isolated from seawater and emended descriptions of the genus Ahrensia and Ahrensia kielensis.</title>
        <authorList>
            <person name="Liu J."/>
        </authorList>
    </citation>
    <scope>NUCLEOTIDE SEQUENCE [LARGE SCALE GENOMIC DNA]</scope>
    <source>
        <strain evidence="3 4">LZD062</strain>
    </source>
</reference>
<evidence type="ECO:0000259" key="1">
    <source>
        <dbReference type="Pfam" id="PF01408"/>
    </source>
</evidence>
<dbReference type="InterPro" id="IPR000683">
    <property type="entry name" value="Gfo/Idh/MocA-like_OxRdtase_N"/>
</dbReference>
<dbReference type="InterPro" id="IPR051450">
    <property type="entry name" value="Gfo/Idh/MocA_Oxidoreductases"/>
</dbReference>
<dbReference type="Gene3D" id="3.40.50.720">
    <property type="entry name" value="NAD(P)-binding Rossmann-like Domain"/>
    <property type="match status" value="1"/>
</dbReference>
<feature type="domain" description="Gfo/Idh/MocA-like oxidoreductase N-terminal" evidence="1">
    <location>
        <begin position="8"/>
        <end position="124"/>
    </location>
</feature>
<evidence type="ECO:0000313" key="4">
    <source>
        <dbReference type="Proteomes" id="UP000038011"/>
    </source>
</evidence>
<protein>
    <submittedName>
        <fullName evidence="3">Oxidoreductase</fullName>
    </submittedName>
</protein>
<dbReference type="SUPFAM" id="SSF55347">
    <property type="entry name" value="Glyceraldehyde-3-phosphate dehydrogenase-like, C-terminal domain"/>
    <property type="match status" value="1"/>
</dbReference>
<dbReference type="InterPro" id="IPR036291">
    <property type="entry name" value="NAD(P)-bd_dom_sf"/>
</dbReference>
<evidence type="ECO:0000313" key="3">
    <source>
        <dbReference type="EMBL" id="KPB01553.1"/>
    </source>
</evidence>
<dbReference type="InterPro" id="IPR055170">
    <property type="entry name" value="GFO_IDH_MocA-like_dom"/>
</dbReference>
<dbReference type="OrthoDB" id="9768836at2"/>
<dbReference type="Pfam" id="PF22725">
    <property type="entry name" value="GFO_IDH_MocA_C3"/>
    <property type="match status" value="1"/>
</dbReference>
<dbReference type="Proteomes" id="UP000038011">
    <property type="component" value="Unassembled WGS sequence"/>
</dbReference>
<dbReference type="AlphaFoldDB" id="A0A0M9GMY5"/>
<dbReference type="GO" id="GO:0000166">
    <property type="term" value="F:nucleotide binding"/>
    <property type="evidence" value="ECO:0007669"/>
    <property type="project" value="InterPro"/>
</dbReference>
<accession>A0A0M9GMY5</accession>
<sequence length="355" mass="39260">MSESCKKIRVLVVGLGNMGLSHALAYHGNDGFEIAALVNRSKVDLPESLQSYNFEESYAEALEKYKPDLVSINTYSDTHADYAITAMEAGCDVFVEKPLANTVAEAEKVVAAAKKLNRKLVVGYILRHHPSWVTFVDKARELGGPFVFRLNLNQQSSGDTWKTHKRLMETTSPIVDCGVHYVDVMCQIASSDPVSVRGMGLRLSDEIAEDMYNYGHFQVTFKDGSIGWYEAGWGPMMSQTAFFVKDVISPNGSVSIVVSDDMESDDIDNHTKASTIRIHDSATDAKGEFVKSKDTLLSTDADISHDELCALEQEFVLKAIRNDMDLTEHMDNAVKSLAVCLAADESIRKNKEITI</sequence>
<dbReference type="EMBL" id="JXMU01000010">
    <property type="protein sequence ID" value="KPB01553.1"/>
    <property type="molecule type" value="Genomic_DNA"/>
</dbReference>
<name>A0A0M9GMY5_9HYPH</name>
<dbReference type="SUPFAM" id="SSF51735">
    <property type="entry name" value="NAD(P)-binding Rossmann-fold domains"/>
    <property type="match status" value="1"/>
</dbReference>
<comment type="caution">
    <text evidence="3">The sequence shown here is derived from an EMBL/GenBank/DDBJ whole genome shotgun (WGS) entry which is preliminary data.</text>
</comment>
<keyword evidence="4" id="KW-1185">Reference proteome</keyword>